<dbReference type="AlphaFoldDB" id="G9XRF2"/>
<proteinExistence type="predicted"/>
<feature type="transmembrane region" description="Helical" evidence="1">
    <location>
        <begin position="6"/>
        <end position="27"/>
    </location>
</feature>
<dbReference type="EMBL" id="AFZX01000092">
    <property type="protein sequence ID" value="EHL05791.1"/>
    <property type="molecule type" value="Genomic_DNA"/>
</dbReference>
<name>G9XRF2_DESHA</name>
<evidence type="ECO:0000256" key="1">
    <source>
        <dbReference type="SAM" id="Phobius"/>
    </source>
</evidence>
<evidence type="ECO:0000313" key="3">
    <source>
        <dbReference type="Proteomes" id="UP000004416"/>
    </source>
</evidence>
<sequence>MGGFDFRFFLLGLWAIKTTPYFVLILFKHRTRSHIGIPAYGFLKISL</sequence>
<protein>
    <submittedName>
        <fullName evidence="2">Uncharacterized protein</fullName>
    </submittedName>
</protein>
<keyword evidence="1" id="KW-1133">Transmembrane helix</keyword>
<organism evidence="2 3">
    <name type="scientific">Desulfitobacterium hafniense DP7</name>
    <dbReference type="NCBI Taxonomy" id="537010"/>
    <lineage>
        <taxon>Bacteria</taxon>
        <taxon>Bacillati</taxon>
        <taxon>Bacillota</taxon>
        <taxon>Clostridia</taxon>
        <taxon>Eubacteriales</taxon>
        <taxon>Desulfitobacteriaceae</taxon>
        <taxon>Desulfitobacterium</taxon>
    </lineage>
</organism>
<evidence type="ECO:0000313" key="2">
    <source>
        <dbReference type="EMBL" id="EHL05791.1"/>
    </source>
</evidence>
<dbReference type="Proteomes" id="UP000004416">
    <property type="component" value="Unassembled WGS sequence"/>
</dbReference>
<reference evidence="2 3" key="1">
    <citation type="submission" date="2011-08" db="EMBL/GenBank/DDBJ databases">
        <authorList>
            <person name="Weinstock G."/>
            <person name="Sodergren E."/>
            <person name="Clifton S."/>
            <person name="Fulton L."/>
            <person name="Fulton B."/>
            <person name="Courtney L."/>
            <person name="Fronick C."/>
            <person name="Harrison M."/>
            <person name="Strong C."/>
            <person name="Farmer C."/>
            <person name="Delahaunty K."/>
            <person name="Markovic C."/>
            <person name="Hall O."/>
            <person name="Minx P."/>
            <person name="Tomlinson C."/>
            <person name="Mitreva M."/>
            <person name="Hou S."/>
            <person name="Chen J."/>
            <person name="Wollam A."/>
            <person name="Pepin K.H."/>
            <person name="Johnson M."/>
            <person name="Bhonagiri V."/>
            <person name="Zhang X."/>
            <person name="Suruliraj S."/>
            <person name="Warren W."/>
            <person name="Chinwalla A."/>
            <person name="Mardis E.R."/>
            <person name="Wilson R.K."/>
        </authorList>
    </citation>
    <scope>NUCLEOTIDE SEQUENCE [LARGE SCALE GENOMIC DNA]</scope>
    <source>
        <strain evidence="2 3">DP7</strain>
    </source>
</reference>
<comment type="caution">
    <text evidence="2">The sequence shown here is derived from an EMBL/GenBank/DDBJ whole genome shotgun (WGS) entry which is preliminary data.</text>
</comment>
<accession>G9XRF2</accession>
<keyword evidence="1" id="KW-0472">Membrane</keyword>
<keyword evidence="1" id="KW-0812">Transmembrane</keyword>
<gene>
    <name evidence="2" type="ORF">HMPREF0322_03551</name>
</gene>
<dbReference type="HOGENOM" id="CLU_3167221_0_0_9"/>